<dbReference type="RefSeq" id="WP_142456243.1">
    <property type="nucleotide sequence ID" value="NZ_FXTP01000021.1"/>
</dbReference>
<dbReference type="Proteomes" id="UP000317557">
    <property type="component" value="Unassembled WGS sequence"/>
</dbReference>
<dbReference type="PANTHER" id="PTHR43673:SF10">
    <property type="entry name" value="NADH DEHYDROGENASE_NAD(P)H NITROREDUCTASE XCC3605-RELATED"/>
    <property type="match status" value="1"/>
</dbReference>
<comment type="similarity">
    <text evidence="1">Belongs to the nitroreductase family.</text>
</comment>
<gene>
    <name evidence="4" type="ORF">SAMN06265219_12138</name>
</gene>
<evidence type="ECO:0000256" key="1">
    <source>
        <dbReference type="ARBA" id="ARBA00007118"/>
    </source>
</evidence>
<proteinExistence type="inferred from homology"/>
<dbReference type="GO" id="GO:0016491">
    <property type="term" value="F:oxidoreductase activity"/>
    <property type="evidence" value="ECO:0007669"/>
    <property type="project" value="UniProtKB-KW"/>
</dbReference>
<dbReference type="SUPFAM" id="SSF55469">
    <property type="entry name" value="FMN-dependent nitroreductase-like"/>
    <property type="match status" value="1"/>
</dbReference>
<reference evidence="4 5" key="1">
    <citation type="submission" date="2017-05" db="EMBL/GenBank/DDBJ databases">
        <authorList>
            <person name="Varghese N."/>
            <person name="Submissions S."/>
        </authorList>
    </citation>
    <scope>NUCLEOTIDE SEQUENCE [LARGE SCALE GENOMIC DNA]</scope>
    <source>
        <strain evidence="4 5">DSM 21985</strain>
    </source>
</reference>
<dbReference type="EMBL" id="FXTP01000021">
    <property type="protein sequence ID" value="SMO96765.1"/>
    <property type="molecule type" value="Genomic_DNA"/>
</dbReference>
<dbReference type="InterPro" id="IPR000415">
    <property type="entry name" value="Nitroreductase-like"/>
</dbReference>
<evidence type="ECO:0000313" key="5">
    <source>
        <dbReference type="Proteomes" id="UP000317557"/>
    </source>
</evidence>
<sequence>MKNFLRKILPRFLFLYLKDIVRVVPIFLSYCYDFKRYFKHSASRKADYKGKLAAEIIMGYHVVEKGLTMPKTRYGFGKERIRKLCGKCKEYILKFGDSDSQVKHAVSVLREYVDFHEEVGYQLDADLLEDIFEVRNLIEIVNSKQIKTTRSEYFSNVRKPFKEFSNSRSSLRNYSKVDIPKEKIVDILDLCRNTPSACNRQAYRVNVYTEKSLIQKILKKQGGNRGFGHLANKLLIVTCDLNMYFNVSERNQAFIDGGIYAMNLLYSLHYHEVAACILNCSHTPKKDKELRKLCMINESEVFIAMIACGIPPEEFSIASSKKYELDRTVCYPEEE</sequence>
<evidence type="ECO:0000256" key="2">
    <source>
        <dbReference type="ARBA" id="ARBA00023002"/>
    </source>
</evidence>
<dbReference type="CDD" id="cd02062">
    <property type="entry name" value="Nitro_FMN_reductase"/>
    <property type="match status" value="1"/>
</dbReference>
<protein>
    <submittedName>
        <fullName evidence="4">Nitroreductase</fullName>
    </submittedName>
</protein>
<feature type="domain" description="Nitroreductase" evidence="3">
    <location>
        <begin position="167"/>
        <end position="220"/>
    </location>
</feature>
<dbReference type="PANTHER" id="PTHR43673">
    <property type="entry name" value="NAD(P)H NITROREDUCTASE YDGI-RELATED"/>
    <property type="match status" value="1"/>
</dbReference>
<evidence type="ECO:0000259" key="3">
    <source>
        <dbReference type="Pfam" id="PF00881"/>
    </source>
</evidence>
<organism evidence="4 5">
    <name type="scientific">Gracilimonas mengyeensis</name>
    <dbReference type="NCBI Taxonomy" id="1302730"/>
    <lineage>
        <taxon>Bacteria</taxon>
        <taxon>Pseudomonadati</taxon>
        <taxon>Balneolota</taxon>
        <taxon>Balneolia</taxon>
        <taxon>Balneolales</taxon>
        <taxon>Balneolaceae</taxon>
        <taxon>Gracilimonas</taxon>
    </lineage>
</organism>
<dbReference type="Pfam" id="PF00881">
    <property type="entry name" value="Nitroreductase"/>
    <property type="match status" value="1"/>
</dbReference>
<dbReference type="InterPro" id="IPR029479">
    <property type="entry name" value="Nitroreductase"/>
</dbReference>
<accession>A0A521FKS6</accession>
<dbReference type="OrthoDB" id="9809288at2"/>
<keyword evidence="5" id="KW-1185">Reference proteome</keyword>
<dbReference type="Gene3D" id="3.40.109.10">
    <property type="entry name" value="NADH Oxidase"/>
    <property type="match status" value="1"/>
</dbReference>
<keyword evidence="2" id="KW-0560">Oxidoreductase</keyword>
<name>A0A521FKS6_9BACT</name>
<dbReference type="AlphaFoldDB" id="A0A521FKS6"/>
<evidence type="ECO:0000313" key="4">
    <source>
        <dbReference type="EMBL" id="SMO96765.1"/>
    </source>
</evidence>